<dbReference type="Pfam" id="PF00196">
    <property type="entry name" value="GerE"/>
    <property type="match status" value="1"/>
</dbReference>
<evidence type="ECO:0000256" key="4">
    <source>
        <dbReference type="ARBA" id="ARBA00023163"/>
    </source>
</evidence>
<feature type="domain" description="HTH luxR-type" evidence="5">
    <location>
        <begin position="141"/>
        <end position="206"/>
    </location>
</feature>
<keyword evidence="2" id="KW-0805">Transcription regulation</keyword>
<dbReference type="InterPro" id="IPR001789">
    <property type="entry name" value="Sig_transdc_resp-reg_receiver"/>
</dbReference>
<keyword evidence="3" id="KW-0238">DNA-binding</keyword>
<organism evidence="7">
    <name type="scientific">mine drainage metagenome</name>
    <dbReference type="NCBI Taxonomy" id="410659"/>
    <lineage>
        <taxon>unclassified sequences</taxon>
        <taxon>metagenomes</taxon>
        <taxon>ecological metagenomes</taxon>
    </lineage>
</organism>
<reference evidence="7" key="2">
    <citation type="journal article" date="2014" name="ISME J.">
        <title>Microbial stratification in low pH oxic and suboxic macroscopic growths along an acid mine drainage.</title>
        <authorList>
            <person name="Mendez-Garcia C."/>
            <person name="Mesa V."/>
            <person name="Sprenger R.R."/>
            <person name="Richter M."/>
            <person name="Diez M.S."/>
            <person name="Solano J."/>
            <person name="Bargiela R."/>
            <person name="Golyshina O.V."/>
            <person name="Manteca A."/>
            <person name="Ramos J.L."/>
            <person name="Gallego J.R."/>
            <person name="Llorente I."/>
            <person name="Martins Dos Santos V.A."/>
            <person name="Jensen O.N."/>
            <person name="Pelaez A.I."/>
            <person name="Sanchez J."/>
            <person name="Ferrer M."/>
        </authorList>
    </citation>
    <scope>NUCLEOTIDE SEQUENCE</scope>
</reference>
<keyword evidence="4" id="KW-0804">Transcription</keyword>
<proteinExistence type="predicted"/>
<evidence type="ECO:0000313" key="7">
    <source>
        <dbReference type="EMBL" id="EQD68891.1"/>
    </source>
</evidence>
<dbReference type="AlphaFoldDB" id="T1B7G2"/>
<sequence length="209" mass="23201">MIRLLIADDHAIVREGLRQLMMLTEDIKVTGEATNGQEVLEQVGNTEFDLLLLDLNMPGINGIELIERVKACRPTLLILVYSMHNEVHMATSALNAGCSGYFTKDSDPKMLASAIRKVSSGGKYIGMELAEKMIFDNAYPQLLSHTLLSTRELEILRLLVAGMSVNEIARQLFISNKTVSTHKANLMEKMKFHSIADLVRYAVQHGISG</sequence>
<keyword evidence="1" id="KW-0597">Phosphoprotein</keyword>
<dbReference type="InterPro" id="IPR011006">
    <property type="entry name" value="CheY-like_superfamily"/>
</dbReference>
<dbReference type="InterPro" id="IPR016032">
    <property type="entry name" value="Sig_transdc_resp-reg_C-effctor"/>
</dbReference>
<dbReference type="SMART" id="SM00421">
    <property type="entry name" value="HTH_LUXR"/>
    <property type="match status" value="1"/>
</dbReference>
<protein>
    <submittedName>
        <fullName evidence="7">Two component transcriptional regulator, LuxR family</fullName>
    </submittedName>
</protein>
<name>T1B7G2_9ZZZZ</name>
<dbReference type="SUPFAM" id="SSF52172">
    <property type="entry name" value="CheY-like"/>
    <property type="match status" value="1"/>
</dbReference>
<gene>
    <name evidence="7" type="ORF">B1A_07113</name>
</gene>
<dbReference type="PROSITE" id="PS50110">
    <property type="entry name" value="RESPONSE_REGULATORY"/>
    <property type="match status" value="1"/>
</dbReference>
<dbReference type="SMART" id="SM00448">
    <property type="entry name" value="REC"/>
    <property type="match status" value="1"/>
</dbReference>
<dbReference type="SUPFAM" id="SSF46894">
    <property type="entry name" value="C-terminal effector domain of the bipartite response regulators"/>
    <property type="match status" value="1"/>
</dbReference>
<dbReference type="GO" id="GO:0006355">
    <property type="term" value="P:regulation of DNA-templated transcription"/>
    <property type="evidence" value="ECO:0007669"/>
    <property type="project" value="InterPro"/>
</dbReference>
<dbReference type="PANTHER" id="PTHR43214">
    <property type="entry name" value="TWO-COMPONENT RESPONSE REGULATOR"/>
    <property type="match status" value="1"/>
</dbReference>
<dbReference type="Gene3D" id="3.40.50.2300">
    <property type="match status" value="1"/>
</dbReference>
<dbReference type="PROSITE" id="PS00622">
    <property type="entry name" value="HTH_LUXR_1"/>
    <property type="match status" value="1"/>
</dbReference>
<dbReference type="InterPro" id="IPR000792">
    <property type="entry name" value="Tscrpt_reg_LuxR_C"/>
</dbReference>
<comment type="caution">
    <text evidence="7">The sequence shown here is derived from an EMBL/GenBank/DDBJ whole genome shotgun (WGS) entry which is preliminary data.</text>
</comment>
<dbReference type="PRINTS" id="PR00038">
    <property type="entry name" value="HTHLUXR"/>
</dbReference>
<dbReference type="Pfam" id="PF00072">
    <property type="entry name" value="Response_reg"/>
    <property type="match status" value="1"/>
</dbReference>
<dbReference type="CDD" id="cd06170">
    <property type="entry name" value="LuxR_C_like"/>
    <property type="match status" value="1"/>
</dbReference>
<dbReference type="PANTHER" id="PTHR43214:SF41">
    <property type="entry name" value="NITRATE_NITRITE RESPONSE REGULATOR PROTEIN NARP"/>
    <property type="match status" value="1"/>
</dbReference>
<evidence type="ECO:0000256" key="1">
    <source>
        <dbReference type="ARBA" id="ARBA00022553"/>
    </source>
</evidence>
<dbReference type="InterPro" id="IPR058245">
    <property type="entry name" value="NreC/VraR/RcsB-like_REC"/>
</dbReference>
<dbReference type="EMBL" id="AUZX01005136">
    <property type="protein sequence ID" value="EQD68891.1"/>
    <property type="molecule type" value="Genomic_DNA"/>
</dbReference>
<evidence type="ECO:0000259" key="5">
    <source>
        <dbReference type="PROSITE" id="PS50043"/>
    </source>
</evidence>
<dbReference type="GO" id="GO:0003677">
    <property type="term" value="F:DNA binding"/>
    <property type="evidence" value="ECO:0007669"/>
    <property type="project" value="UniProtKB-KW"/>
</dbReference>
<feature type="domain" description="Response regulatory" evidence="6">
    <location>
        <begin position="3"/>
        <end position="119"/>
    </location>
</feature>
<dbReference type="PROSITE" id="PS50043">
    <property type="entry name" value="HTH_LUXR_2"/>
    <property type="match status" value="1"/>
</dbReference>
<dbReference type="InterPro" id="IPR039420">
    <property type="entry name" value="WalR-like"/>
</dbReference>
<reference evidence="7" key="1">
    <citation type="submission" date="2013-08" db="EMBL/GenBank/DDBJ databases">
        <authorList>
            <person name="Mendez C."/>
            <person name="Richter M."/>
            <person name="Ferrer M."/>
            <person name="Sanchez J."/>
        </authorList>
    </citation>
    <scope>NUCLEOTIDE SEQUENCE</scope>
</reference>
<evidence type="ECO:0000256" key="3">
    <source>
        <dbReference type="ARBA" id="ARBA00023125"/>
    </source>
</evidence>
<dbReference type="CDD" id="cd17535">
    <property type="entry name" value="REC_NarL-like"/>
    <property type="match status" value="1"/>
</dbReference>
<accession>T1B7G2</accession>
<evidence type="ECO:0000256" key="2">
    <source>
        <dbReference type="ARBA" id="ARBA00023015"/>
    </source>
</evidence>
<evidence type="ECO:0000259" key="6">
    <source>
        <dbReference type="PROSITE" id="PS50110"/>
    </source>
</evidence>
<dbReference type="GO" id="GO:0000160">
    <property type="term" value="P:phosphorelay signal transduction system"/>
    <property type="evidence" value="ECO:0007669"/>
    <property type="project" value="InterPro"/>
</dbReference>